<dbReference type="InterPro" id="IPR050764">
    <property type="entry name" value="CbbQ/NirQ/NorQ/GpvN"/>
</dbReference>
<name>A0ABV5ABS1_9BACL</name>
<protein>
    <submittedName>
        <fullName evidence="3">MoxR family ATPase</fullName>
    </submittedName>
</protein>
<gene>
    <name evidence="3" type="ORF">KKP3000_002992</name>
</gene>
<dbReference type="PRINTS" id="PR00300">
    <property type="entry name" value="CLPPROTEASEA"/>
</dbReference>
<accession>A0ABV5ABS1</accession>
<dbReference type="EMBL" id="JBDXSU010000003">
    <property type="protein sequence ID" value="MFB5189715.1"/>
    <property type="molecule type" value="Genomic_DNA"/>
</dbReference>
<comment type="similarity">
    <text evidence="1">Belongs to the CbbQ/NirQ/NorQ/GpvN family.</text>
</comment>
<dbReference type="PANTHER" id="PTHR42759:SF1">
    <property type="entry name" value="MAGNESIUM-CHELATASE SUBUNIT CHLD"/>
    <property type="match status" value="1"/>
</dbReference>
<evidence type="ECO:0000259" key="2">
    <source>
        <dbReference type="SMART" id="SM00382"/>
    </source>
</evidence>
<dbReference type="InterPro" id="IPR003593">
    <property type="entry name" value="AAA+_ATPase"/>
</dbReference>
<dbReference type="Pfam" id="PF07728">
    <property type="entry name" value="AAA_5"/>
    <property type="match status" value="1"/>
</dbReference>
<sequence length="278" mass="31375">MERLDWPHLLKRQNYIASPGLLPMLELAVALNRPLLLEGPAGSGKTSLAAAVASALQRDFIRLQCFEGMDATHALYDWNYHKQFAALSRTSTEDVFSENYLLSRPLLQALQAERGAVLLIDEVDRADEAMEALLLEYLGEWQITIPEWKTVTAATRPITILTSNRTRPLSDALRRRCLYVHLPYPNVAQELEVVHTHVESIAHDAALRIVQAVHELRTWPLLKVPGVAETLDWCRAWCLASGAWERSWVEATLGCVVKDELDLQLVNQRLDDFLAGFT</sequence>
<organism evidence="3 4">
    <name type="scientific">Alicyclobacillus fastidiosus</name>
    <dbReference type="NCBI Taxonomy" id="392011"/>
    <lineage>
        <taxon>Bacteria</taxon>
        <taxon>Bacillati</taxon>
        <taxon>Bacillota</taxon>
        <taxon>Bacilli</taxon>
        <taxon>Bacillales</taxon>
        <taxon>Alicyclobacillaceae</taxon>
        <taxon>Alicyclobacillus</taxon>
    </lineage>
</organism>
<dbReference type="InterPro" id="IPR027417">
    <property type="entry name" value="P-loop_NTPase"/>
</dbReference>
<evidence type="ECO:0000313" key="4">
    <source>
        <dbReference type="Proteomes" id="UP001579974"/>
    </source>
</evidence>
<reference evidence="3 4" key="1">
    <citation type="journal article" date="2024" name="Int. J. Mol. Sci.">
        <title>Exploration of Alicyclobacillus spp. Genome in Search of Antibiotic Resistance.</title>
        <authorList>
            <person name="Bucka-Kolendo J."/>
            <person name="Kiousi D.E."/>
            <person name="Dekowska A."/>
            <person name="Mikolajczuk-Szczyrba A."/>
            <person name="Karadedos D.M."/>
            <person name="Michael P."/>
            <person name="Galanis A."/>
            <person name="Sokolowska B."/>
        </authorList>
    </citation>
    <scope>NUCLEOTIDE SEQUENCE [LARGE SCALE GENOMIC DNA]</scope>
    <source>
        <strain evidence="3 4">KKP 3000</strain>
    </source>
</reference>
<evidence type="ECO:0000256" key="1">
    <source>
        <dbReference type="ARBA" id="ARBA00009417"/>
    </source>
</evidence>
<dbReference type="Proteomes" id="UP001579974">
    <property type="component" value="Unassembled WGS sequence"/>
</dbReference>
<dbReference type="Gene3D" id="3.40.50.300">
    <property type="entry name" value="P-loop containing nucleotide triphosphate hydrolases"/>
    <property type="match status" value="1"/>
</dbReference>
<proteinExistence type="inferred from homology"/>
<feature type="domain" description="AAA+ ATPase" evidence="2">
    <location>
        <begin position="31"/>
        <end position="188"/>
    </location>
</feature>
<dbReference type="SMART" id="SM00382">
    <property type="entry name" value="AAA"/>
    <property type="match status" value="1"/>
</dbReference>
<dbReference type="PANTHER" id="PTHR42759">
    <property type="entry name" value="MOXR FAMILY PROTEIN"/>
    <property type="match status" value="1"/>
</dbReference>
<dbReference type="RefSeq" id="WP_275476859.1">
    <property type="nucleotide sequence ID" value="NZ_CP162940.1"/>
</dbReference>
<keyword evidence="4" id="KW-1185">Reference proteome</keyword>
<dbReference type="InterPro" id="IPR001270">
    <property type="entry name" value="ClpA/B"/>
</dbReference>
<comment type="caution">
    <text evidence="3">The sequence shown here is derived from an EMBL/GenBank/DDBJ whole genome shotgun (WGS) entry which is preliminary data.</text>
</comment>
<dbReference type="InterPro" id="IPR011704">
    <property type="entry name" value="ATPase_dyneun-rel_AAA"/>
</dbReference>
<evidence type="ECO:0000313" key="3">
    <source>
        <dbReference type="EMBL" id="MFB5189715.1"/>
    </source>
</evidence>
<dbReference type="SUPFAM" id="SSF52540">
    <property type="entry name" value="P-loop containing nucleoside triphosphate hydrolases"/>
    <property type="match status" value="1"/>
</dbReference>